<dbReference type="Pfam" id="PF13193">
    <property type="entry name" value="AMP-binding_C"/>
    <property type="match status" value="1"/>
</dbReference>
<evidence type="ECO:0000313" key="8">
    <source>
        <dbReference type="Proteomes" id="UP000091956"/>
    </source>
</evidence>
<name>A0A1B8GBQ0_9PEZI</name>
<keyword evidence="4" id="KW-0067">ATP-binding</keyword>
<dbReference type="GeneID" id="28842210"/>
<reference evidence="7 8" key="1">
    <citation type="submission" date="2016-03" db="EMBL/GenBank/DDBJ databases">
        <title>Comparative genomics of Pseudogymnoascus destructans, the fungus causing white-nose syndrome of bats.</title>
        <authorList>
            <person name="Palmer J.M."/>
            <person name="Drees K.P."/>
            <person name="Foster J.T."/>
            <person name="Lindner D.L."/>
        </authorList>
    </citation>
    <scope>NUCLEOTIDE SEQUENCE [LARGE SCALE GENOMIC DNA]</scope>
    <source>
        <strain evidence="7 8">UAMH 10579</strain>
    </source>
</reference>
<evidence type="ECO:0000259" key="5">
    <source>
        <dbReference type="Pfam" id="PF00501"/>
    </source>
</evidence>
<dbReference type="EMBL" id="KV460256">
    <property type="protein sequence ID" value="OBT93253.2"/>
    <property type="molecule type" value="Genomic_DNA"/>
</dbReference>
<evidence type="ECO:0000256" key="2">
    <source>
        <dbReference type="ARBA" id="ARBA00022598"/>
    </source>
</evidence>
<protein>
    <submittedName>
        <fullName evidence="7">Putative NRPS-like protein biosynthetic cluster</fullName>
    </submittedName>
</protein>
<dbReference type="GO" id="GO:0005524">
    <property type="term" value="F:ATP binding"/>
    <property type="evidence" value="ECO:0007669"/>
    <property type="project" value="UniProtKB-KW"/>
</dbReference>
<keyword evidence="2" id="KW-0436">Ligase</keyword>
<dbReference type="GO" id="GO:0009898">
    <property type="term" value="C:cytoplasmic side of plasma membrane"/>
    <property type="evidence" value="ECO:0007669"/>
    <property type="project" value="TreeGrafter"/>
</dbReference>
<evidence type="ECO:0000256" key="4">
    <source>
        <dbReference type="ARBA" id="ARBA00022840"/>
    </source>
</evidence>
<dbReference type="InterPro" id="IPR045851">
    <property type="entry name" value="AMP-bd_C_sf"/>
</dbReference>
<dbReference type="InterPro" id="IPR042099">
    <property type="entry name" value="ANL_N_sf"/>
</dbReference>
<sequence>MALITAAAATATWMYLDAKYSIRSDIAQIRGGYSVQKYVQKLFKIHGEHDWSFYHVLHATYGLNDDTEALVFESRSWTYGQLRGEIGRLSETFQRMGIKNRTVVAMFVNNSPEFMFAWWALYKLGAIPAPINTAITGEHIRHCLRISEAEFLISTYELYGIVAGTLFSDDGEGARSESENSIHPEVPLLKGMVLYDCDTYSATECELLAESVVLIRHSDLPPVTPEMGDFPKASRPHVALGDTGQYLFTSGTTGLPKATTWPSGYSIVGTCPGRHPGMNDKYRRFYICLPMFHGTATFAALPNTFSSSGTIILARRFSRRQFWDDCRRSNANAVLYIGEMLRYLVQAPPDTQFPDEKKMHNVDLAFGLGLAPTVWRQFRERFGVPWIVEYYSASESTVSLVNSNFNDYGLGKVAHWGPLMRSKWFGQNSFFIVRTDIDTGEVVRSPETGFCIRAEIGEIGESIVRIAPPVQRRHDYVGEGGVEATKKKVLNDVFEKGDEFFRLGDALMIDNDGFISFHDRLGDTYRSKGHNVSTTEVEGSFSKHPSVASVNVYGIPMNHHGYDGQLGCAAVTFRSDSSGGEQEIVRELEKWLLTSQGALPAYTVPRFLRVLVDTEGTSQVGMGGGDTGQERVSLIMKKLKTGLRKEGFSIPTGCKDRLYWIEREGAGFVPFTKEAEQLLLSGKARL</sequence>
<keyword evidence="8" id="KW-1185">Reference proteome</keyword>
<proteinExistence type="inferred from homology"/>
<dbReference type="SUPFAM" id="SSF56801">
    <property type="entry name" value="Acetyl-CoA synthetase-like"/>
    <property type="match status" value="1"/>
</dbReference>
<dbReference type="PROSITE" id="PS00455">
    <property type="entry name" value="AMP_BINDING"/>
    <property type="match status" value="1"/>
</dbReference>
<dbReference type="STRING" id="342668.A0A1B8GBQ0"/>
<dbReference type="PANTHER" id="PTHR43107:SF15">
    <property type="entry name" value="FATTY ACID TRANSPORT PROTEIN 3, ISOFORM A"/>
    <property type="match status" value="1"/>
</dbReference>
<evidence type="ECO:0000313" key="7">
    <source>
        <dbReference type="EMBL" id="OBT93253.2"/>
    </source>
</evidence>
<dbReference type="InterPro" id="IPR020845">
    <property type="entry name" value="AMP-binding_CS"/>
</dbReference>
<dbReference type="Gene3D" id="3.40.50.12780">
    <property type="entry name" value="N-terminal domain of ligase-like"/>
    <property type="match status" value="1"/>
</dbReference>
<dbReference type="GO" id="GO:0004467">
    <property type="term" value="F:long-chain fatty acid-CoA ligase activity"/>
    <property type="evidence" value="ECO:0007669"/>
    <property type="project" value="TreeGrafter"/>
</dbReference>
<evidence type="ECO:0000256" key="1">
    <source>
        <dbReference type="ARBA" id="ARBA00006432"/>
    </source>
</evidence>
<gene>
    <name evidence="7" type="ORF">VE01_08824</name>
</gene>
<dbReference type="PANTHER" id="PTHR43107">
    <property type="entry name" value="LONG-CHAIN FATTY ACID TRANSPORT PROTEIN"/>
    <property type="match status" value="1"/>
</dbReference>
<dbReference type="Pfam" id="PF00501">
    <property type="entry name" value="AMP-binding"/>
    <property type="match status" value="1"/>
</dbReference>
<evidence type="ECO:0000259" key="6">
    <source>
        <dbReference type="Pfam" id="PF13193"/>
    </source>
</evidence>
<dbReference type="AlphaFoldDB" id="A0A1B8GBQ0"/>
<dbReference type="GO" id="GO:0005324">
    <property type="term" value="F:long-chain fatty acid transmembrane transporter activity"/>
    <property type="evidence" value="ECO:0007669"/>
    <property type="project" value="TreeGrafter"/>
</dbReference>
<dbReference type="GO" id="GO:0044539">
    <property type="term" value="P:long-chain fatty acid import into cell"/>
    <property type="evidence" value="ECO:0007669"/>
    <property type="project" value="TreeGrafter"/>
</dbReference>
<dbReference type="InterPro" id="IPR000873">
    <property type="entry name" value="AMP-dep_synth/lig_dom"/>
</dbReference>
<dbReference type="GO" id="GO:0005777">
    <property type="term" value="C:peroxisome"/>
    <property type="evidence" value="ECO:0007669"/>
    <property type="project" value="TreeGrafter"/>
</dbReference>
<dbReference type="GO" id="GO:0005811">
    <property type="term" value="C:lipid droplet"/>
    <property type="evidence" value="ECO:0007669"/>
    <property type="project" value="TreeGrafter"/>
</dbReference>
<dbReference type="InterPro" id="IPR025110">
    <property type="entry name" value="AMP-bd_C"/>
</dbReference>
<feature type="domain" description="AMP-dependent synthetase/ligase" evidence="5">
    <location>
        <begin position="66"/>
        <end position="406"/>
    </location>
</feature>
<keyword evidence="3" id="KW-0547">Nucleotide-binding</keyword>
<dbReference type="Gene3D" id="3.30.300.30">
    <property type="match status" value="1"/>
</dbReference>
<feature type="domain" description="AMP-binding enzyme C-terminal" evidence="6">
    <location>
        <begin position="536"/>
        <end position="613"/>
    </location>
</feature>
<reference evidence="8" key="2">
    <citation type="journal article" date="2018" name="Nat. Commun.">
        <title>Extreme sensitivity to ultraviolet light in the fungal pathogen causing white-nose syndrome of bats.</title>
        <authorList>
            <person name="Palmer J.M."/>
            <person name="Drees K.P."/>
            <person name="Foster J.T."/>
            <person name="Lindner D.L."/>
        </authorList>
    </citation>
    <scope>NUCLEOTIDE SEQUENCE [LARGE SCALE GENOMIC DNA]</scope>
    <source>
        <strain evidence="8">UAMH 10579</strain>
    </source>
</reference>
<dbReference type="RefSeq" id="XP_059319394.1">
    <property type="nucleotide sequence ID" value="XM_059464009.1"/>
</dbReference>
<dbReference type="Proteomes" id="UP000091956">
    <property type="component" value="Unassembled WGS sequence"/>
</dbReference>
<organism evidence="7 8">
    <name type="scientific">Pseudogymnoascus verrucosus</name>
    <dbReference type="NCBI Taxonomy" id="342668"/>
    <lineage>
        <taxon>Eukaryota</taxon>
        <taxon>Fungi</taxon>
        <taxon>Dikarya</taxon>
        <taxon>Ascomycota</taxon>
        <taxon>Pezizomycotina</taxon>
        <taxon>Leotiomycetes</taxon>
        <taxon>Thelebolales</taxon>
        <taxon>Thelebolaceae</taxon>
        <taxon>Pseudogymnoascus</taxon>
    </lineage>
</organism>
<accession>A0A1B8GBQ0</accession>
<evidence type="ECO:0000256" key="3">
    <source>
        <dbReference type="ARBA" id="ARBA00022741"/>
    </source>
</evidence>
<comment type="similarity">
    <text evidence="1">Belongs to the ATP-dependent AMP-binding enzyme family.</text>
</comment>